<keyword evidence="4 6" id="KW-0067">ATP-binding</keyword>
<evidence type="ECO:0000256" key="3">
    <source>
        <dbReference type="ARBA" id="ARBA00022741"/>
    </source>
</evidence>
<dbReference type="EMBL" id="FXAK01000007">
    <property type="protein sequence ID" value="SMF74867.1"/>
    <property type="molecule type" value="Genomic_DNA"/>
</dbReference>
<dbReference type="RefSeq" id="WP_085089294.1">
    <property type="nucleotide sequence ID" value="NZ_FXAK01000007.1"/>
</dbReference>
<dbReference type="Gene3D" id="3.40.50.300">
    <property type="entry name" value="P-loop containing nucleotide triphosphate hydrolases"/>
    <property type="match status" value="1"/>
</dbReference>
<dbReference type="STRING" id="286727.SAMN02982917_4387"/>
<dbReference type="InterPro" id="IPR017871">
    <property type="entry name" value="ABC_transporter-like_CS"/>
</dbReference>
<dbReference type="GO" id="GO:0016887">
    <property type="term" value="F:ATP hydrolysis activity"/>
    <property type="evidence" value="ECO:0007669"/>
    <property type="project" value="InterPro"/>
</dbReference>
<dbReference type="SUPFAM" id="SSF52540">
    <property type="entry name" value="P-loop containing nucleoside triphosphate hydrolases"/>
    <property type="match status" value="1"/>
</dbReference>
<keyword evidence="3" id="KW-0547">Nucleotide-binding</keyword>
<organism evidence="6 7">
    <name type="scientific">Azospirillum oryzae</name>
    <dbReference type="NCBI Taxonomy" id="286727"/>
    <lineage>
        <taxon>Bacteria</taxon>
        <taxon>Pseudomonadati</taxon>
        <taxon>Pseudomonadota</taxon>
        <taxon>Alphaproteobacteria</taxon>
        <taxon>Rhodospirillales</taxon>
        <taxon>Azospirillaceae</taxon>
        <taxon>Azospirillum</taxon>
    </lineage>
</organism>
<dbReference type="InterPro" id="IPR027417">
    <property type="entry name" value="P-loop_NTPase"/>
</dbReference>
<accession>A0A1X7GUC7</accession>
<evidence type="ECO:0000313" key="7">
    <source>
        <dbReference type="Proteomes" id="UP000192936"/>
    </source>
</evidence>
<dbReference type="PROSITE" id="PS50893">
    <property type="entry name" value="ABC_TRANSPORTER_2"/>
    <property type="match status" value="1"/>
</dbReference>
<sequence>MAAVILSKTAATSVIDLEDVSIGYGKDAPPVLVDVNLSVERGSFVAIVGPSGVGKSTLLRVVAGLHAARSGGVTIHQDQRPGHRPVGLVFQDSRLLPWRRVIRNVEFGLEGLPVSRDERRQRAEAALKLVRLDGYARRWPYELSGGQRQRIGIARAMAVDPDILLMDEPFGALDAITRHNLQDELRRIHQETGKTVLFVTHDLEEAVHLADRIIVLGGTPARVVRDVRNSAGRDGSVFRDQVEQLRSEIADNYSI</sequence>
<evidence type="ECO:0000256" key="1">
    <source>
        <dbReference type="ARBA" id="ARBA00005417"/>
    </source>
</evidence>
<dbReference type="Pfam" id="PF00005">
    <property type="entry name" value="ABC_tran"/>
    <property type="match status" value="1"/>
</dbReference>
<dbReference type="SMART" id="SM00382">
    <property type="entry name" value="AAA"/>
    <property type="match status" value="1"/>
</dbReference>
<proteinExistence type="inferred from homology"/>
<name>A0A1X7GUC7_9PROT</name>
<feature type="domain" description="ABC transporter" evidence="5">
    <location>
        <begin position="15"/>
        <end position="243"/>
    </location>
</feature>
<dbReference type="PANTHER" id="PTHR42788">
    <property type="entry name" value="TAURINE IMPORT ATP-BINDING PROTEIN-RELATED"/>
    <property type="match status" value="1"/>
</dbReference>
<evidence type="ECO:0000313" key="6">
    <source>
        <dbReference type="EMBL" id="SMF74867.1"/>
    </source>
</evidence>
<dbReference type="AlphaFoldDB" id="A0A1X7GUC7"/>
<dbReference type="InterPro" id="IPR003439">
    <property type="entry name" value="ABC_transporter-like_ATP-bd"/>
</dbReference>
<evidence type="ECO:0000256" key="2">
    <source>
        <dbReference type="ARBA" id="ARBA00022448"/>
    </source>
</evidence>
<protein>
    <submittedName>
        <fullName evidence="6">NitT/TauT family transport system ATP-binding protein</fullName>
    </submittedName>
</protein>
<dbReference type="PROSITE" id="PS00211">
    <property type="entry name" value="ABC_TRANSPORTER_1"/>
    <property type="match status" value="1"/>
</dbReference>
<keyword evidence="2" id="KW-0813">Transport</keyword>
<dbReference type="InterPro" id="IPR003593">
    <property type="entry name" value="AAA+_ATPase"/>
</dbReference>
<dbReference type="InterPro" id="IPR050166">
    <property type="entry name" value="ABC_transporter_ATP-bind"/>
</dbReference>
<evidence type="ECO:0000259" key="5">
    <source>
        <dbReference type="PROSITE" id="PS50893"/>
    </source>
</evidence>
<dbReference type="PANTHER" id="PTHR42788:SF13">
    <property type="entry name" value="ALIPHATIC SULFONATES IMPORT ATP-BINDING PROTEIN SSUB"/>
    <property type="match status" value="1"/>
</dbReference>
<gene>
    <name evidence="6" type="ORF">SAMN02982917_4387</name>
</gene>
<dbReference type="OrthoDB" id="8016555at2"/>
<reference evidence="6 7" key="1">
    <citation type="submission" date="2017-04" db="EMBL/GenBank/DDBJ databases">
        <authorList>
            <person name="Afonso C.L."/>
            <person name="Miller P.J."/>
            <person name="Scott M.A."/>
            <person name="Spackman E."/>
            <person name="Goraichik I."/>
            <person name="Dimitrov K.M."/>
            <person name="Suarez D.L."/>
            <person name="Swayne D.E."/>
        </authorList>
    </citation>
    <scope>NUCLEOTIDE SEQUENCE [LARGE SCALE GENOMIC DNA]</scope>
    <source>
        <strain evidence="6 7">A2P</strain>
    </source>
</reference>
<dbReference type="CDD" id="cd03293">
    <property type="entry name" value="ABC_NrtD_SsuB_transporters"/>
    <property type="match status" value="1"/>
</dbReference>
<dbReference type="GO" id="GO:0005524">
    <property type="term" value="F:ATP binding"/>
    <property type="evidence" value="ECO:0007669"/>
    <property type="project" value="UniProtKB-KW"/>
</dbReference>
<evidence type="ECO:0000256" key="4">
    <source>
        <dbReference type="ARBA" id="ARBA00022840"/>
    </source>
</evidence>
<dbReference type="Proteomes" id="UP000192936">
    <property type="component" value="Unassembled WGS sequence"/>
</dbReference>
<comment type="similarity">
    <text evidence="1">Belongs to the ABC transporter superfamily.</text>
</comment>